<accession>J3LV90</accession>
<feature type="region of interest" description="Disordered" evidence="1">
    <location>
        <begin position="21"/>
        <end position="42"/>
    </location>
</feature>
<keyword evidence="3" id="KW-1185">Reference proteome</keyword>
<evidence type="ECO:0000313" key="2">
    <source>
        <dbReference type="EnsemblPlants" id="OB04G10650.1"/>
    </source>
</evidence>
<proteinExistence type="predicted"/>
<evidence type="ECO:0000256" key="1">
    <source>
        <dbReference type="SAM" id="MobiDB-lite"/>
    </source>
</evidence>
<evidence type="ECO:0000313" key="3">
    <source>
        <dbReference type="Proteomes" id="UP000006038"/>
    </source>
</evidence>
<reference evidence="2" key="2">
    <citation type="submission" date="2013-04" db="UniProtKB">
        <authorList>
            <consortium name="EnsemblPlants"/>
        </authorList>
    </citation>
    <scope>IDENTIFICATION</scope>
</reference>
<dbReference type="HOGENOM" id="CLU_2076718_0_0_1"/>
<sequence length="118" mass="12311">MEERFLAEPLRAPTVTCIPRLRGGGGGARRPRRAAAPASSAGAAPVSVLDRVRDVVLRLAMLSAATTKGALPQQQTGAGGEKARGSSNKLAVTFACISFMCHVKSTITVSCTYIVKNQ</sequence>
<dbReference type="AlphaFoldDB" id="J3LV90"/>
<protein>
    <submittedName>
        <fullName evidence="2">Uncharacterized protein</fullName>
    </submittedName>
</protein>
<reference evidence="2" key="1">
    <citation type="journal article" date="2013" name="Nat. Commun.">
        <title>Whole-genome sequencing of Oryza brachyantha reveals mechanisms underlying Oryza genome evolution.</title>
        <authorList>
            <person name="Chen J."/>
            <person name="Huang Q."/>
            <person name="Gao D."/>
            <person name="Wang J."/>
            <person name="Lang Y."/>
            <person name="Liu T."/>
            <person name="Li B."/>
            <person name="Bai Z."/>
            <person name="Luis Goicoechea J."/>
            <person name="Liang C."/>
            <person name="Chen C."/>
            <person name="Zhang W."/>
            <person name="Sun S."/>
            <person name="Liao Y."/>
            <person name="Zhang X."/>
            <person name="Yang L."/>
            <person name="Song C."/>
            <person name="Wang M."/>
            <person name="Shi J."/>
            <person name="Liu G."/>
            <person name="Liu J."/>
            <person name="Zhou H."/>
            <person name="Zhou W."/>
            <person name="Yu Q."/>
            <person name="An N."/>
            <person name="Chen Y."/>
            <person name="Cai Q."/>
            <person name="Wang B."/>
            <person name="Liu B."/>
            <person name="Min J."/>
            <person name="Huang Y."/>
            <person name="Wu H."/>
            <person name="Li Z."/>
            <person name="Zhang Y."/>
            <person name="Yin Y."/>
            <person name="Song W."/>
            <person name="Jiang J."/>
            <person name="Jackson S.A."/>
            <person name="Wing R.A."/>
            <person name="Wang J."/>
            <person name="Chen M."/>
        </authorList>
    </citation>
    <scope>NUCLEOTIDE SEQUENCE [LARGE SCALE GENOMIC DNA]</scope>
    <source>
        <strain evidence="2">cv. IRGC 101232</strain>
    </source>
</reference>
<dbReference type="EnsemblPlants" id="OB04G10650.1">
    <property type="protein sequence ID" value="OB04G10650.1"/>
    <property type="gene ID" value="OB04G10650"/>
</dbReference>
<dbReference type="Proteomes" id="UP000006038">
    <property type="component" value="Chromosome 4"/>
</dbReference>
<dbReference type="Gramene" id="OB04G10650.1">
    <property type="protein sequence ID" value="OB04G10650.1"/>
    <property type="gene ID" value="OB04G10650"/>
</dbReference>
<name>J3LV90_ORYBR</name>
<organism evidence="2">
    <name type="scientific">Oryza brachyantha</name>
    <name type="common">malo sina</name>
    <dbReference type="NCBI Taxonomy" id="4533"/>
    <lineage>
        <taxon>Eukaryota</taxon>
        <taxon>Viridiplantae</taxon>
        <taxon>Streptophyta</taxon>
        <taxon>Embryophyta</taxon>
        <taxon>Tracheophyta</taxon>
        <taxon>Spermatophyta</taxon>
        <taxon>Magnoliopsida</taxon>
        <taxon>Liliopsida</taxon>
        <taxon>Poales</taxon>
        <taxon>Poaceae</taxon>
        <taxon>BOP clade</taxon>
        <taxon>Oryzoideae</taxon>
        <taxon>Oryzeae</taxon>
        <taxon>Oryzinae</taxon>
        <taxon>Oryza</taxon>
    </lineage>
</organism>